<dbReference type="Proteomes" id="UP001192346">
    <property type="component" value="Unassembled WGS sequence"/>
</dbReference>
<feature type="transmembrane region" description="Helical" evidence="1">
    <location>
        <begin position="98"/>
        <end position="119"/>
    </location>
</feature>
<keyword evidence="1" id="KW-0812">Transmembrane</keyword>
<reference evidence="2" key="1">
    <citation type="submission" date="2019-10" db="EMBL/GenBank/DDBJ databases">
        <title>Whole Genome Sequencing and Characterization of Texas Phoenix Palm Decline Phytoplasma Belongs to Lethal Yellowing (16SrIV) Group.</title>
        <authorList>
            <person name="Bao M."/>
        </authorList>
    </citation>
    <scope>NUCLEOTIDE SEQUENCE [LARGE SCALE GENOMIC DNA]</scope>
    <source>
        <strain evidence="2">ACPD</strain>
    </source>
</reference>
<sequence length="139" mass="16823">MVFKNPEEQQNQLSNILSDIIKKKYSFNNIFIFFLSIFLMGLSRTLNHEYTNLEDFCFILFMFSFVIFLFNTLIFILNSLEILFLIKWPSFRKILINLIQVFCFTLIFVLIIDLFQNFYNNYIDPFKEAKKLFSNFNII</sequence>
<comment type="caution">
    <text evidence="2">The sequence shown here is derived from an EMBL/GenBank/DDBJ whole genome shotgun (WGS) entry which is preliminary data.</text>
</comment>
<keyword evidence="3" id="KW-1185">Reference proteome</keyword>
<evidence type="ECO:0000313" key="3">
    <source>
        <dbReference type="Proteomes" id="UP001192346"/>
    </source>
</evidence>
<feature type="transmembrane region" description="Helical" evidence="1">
    <location>
        <begin position="58"/>
        <end position="86"/>
    </location>
</feature>
<keyword evidence="1" id="KW-0472">Membrane</keyword>
<name>A0ABS5BIB2_9MOLU</name>
<keyword evidence="1" id="KW-1133">Transmembrane helix</keyword>
<feature type="transmembrane region" description="Helical" evidence="1">
    <location>
        <begin position="27"/>
        <end position="46"/>
    </location>
</feature>
<organism evidence="2 3">
    <name type="scientific">Texas Phoenix palm phytoplasma</name>
    <dbReference type="NCBI Taxonomy" id="176709"/>
    <lineage>
        <taxon>Bacteria</taxon>
        <taxon>Bacillati</taxon>
        <taxon>Mycoplasmatota</taxon>
        <taxon>Mollicutes</taxon>
        <taxon>Acholeplasmatales</taxon>
        <taxon>Acholeplasmataceae</taxon>
        <taxon>Candidatus Phytoplasma</taxon>
        <taxon>16SrIV (Coconut lethal yellows group)</taxon>
    </lineage>
</organism>
<dbReference type="EMBL" id="VBRA02000007">
    <property type="protein sequence ID" value="MBP3059317.1"/>
    <property type="molecule type" value="Genomic_DNA"/>
</dbReference>
<evidence type="ECO:0008006" key="4">
    <source>
        <dbReference type="Google" id="ProtNLM"/>
    </source>
</evidence>
<accession>A0ABS5BIB2</accession>
<protein>
    <recommendedName>
        <fullName evidence="4">Preprotein translocase subunit SecE</fullName>
    </recommendedName>
</protein>
<dbReference type="RefSeq" id="WP_138107963.1">
    <property type="nucleotide sequence ID" value="NZ_VBRA02000007.1"/>
</dbReference>
<evidence type="ECO:0000256" key="1">
    <source>
        <dbReference type="SAM" id="Phobius"/>
    </source>
</evidence>
<proteinExistence type="predicted"/>
<evidence type="ECO:0000313" key="2">
    <source>
        <dbReference type="EMBL" id="MBP3059317.1"/>
    </source>
</evidence>
<gene>
    <name evidence="2" type="ORF">FEF22_000755</name>
</gene>